<dbReference type="GO" id="GO:0008270">
    <property type="term" value="F:zinc ion binding"/>
    <property type="evidence" value="ECO:0007669"/>
    <property type="project" value="UniProtKB-KW"/>
</dbReference>
<dbReference type="InterPro" id="IPR001584">
    <property type="entry name" value="Integrase_cat-core"/>
</dbReference>
<dbReference type="GO" id="GO:0016715">
    <property type="term" value="F:oxidoreductase activity, acting on paired donors, with incorporation or reduction of molecular oxygen, reduced ascorbate as one donor, and incorporation of one atom of oxygen"/>
    <property type="evidence" value="ECO:0007669"/>
    <property type="project" value="InterPro"/>
</dbReference>
<dbReference type="InterPro" id="IPR020611">
    <property type="entry name" value="Cu2_ascorb_mOase_CS-1"/>
</dbReference>
<comment type="caution">
    <text evidence="9">The sequence shown here is derived from an EMBL/GenBank/DDBJ whole genome shotgun (WGS) entry which is preliminary data.</text>
</comment>
<keyword evidence="3" id="KW-0064">Aspartyl protease</keyword>
<dbReference type="Pfam" id="PF13976">
    <property type="entry name" value="gag_pre-integrs"/>
    <property type="match status" value="1"/>
</dbReference>
<dbReference type="SUPFAM" id="SSF53098">
    <property type="entry name" value="Ribonuclease H-like"/>
    <property type="match status" value="1"/>
</dbReference>
<evidence type="ECO:0000313" key="10">
    <source>
        <dbReference type="Proteomes" id="UP001140206"/>
    </source>
</evidence>
<dbReference type="Pfam" id="PF07727">
    <property type="entry name" value="RVT_2"/>
    <property type="match status" value="1"/>
</dbReference>
<dbReference type="Pfam" id="PF00665">
    <property type="entry name" value="rve"/>
    <property type="match status" value="1"/>
</dbReference>
<name>A0AAV8BD65_9POAL</name>
<dbReference type="Proteomes" id="UP001140206">
    <property type="component" value="Unassembled WGS sequence"/>
</dbReference>
<organism evidence="9 10">
    <name type="scientific">Rhynchospora pubera</name>
    <dbReference type="NCBI Taxonomy" id="906938"/>
    <lineage>
        <taxon>Eukaryota</taxon>
        <taxon>Viridiplantae</taxon>
        <taxon>Streptophyta</taxon>
        <taxon>Embryophyta</taxon>
        <taxon>Tracheophyta</taxon>
        <taxon>Spermatophyta</taxon>
        <taxon>Magnoliopsida</taxon>
        <taxon>Liliopsida</taxon>
        <taxon>Poales</taxon>
        <taxon>Cyperaceae</taxon>
        <taxon>Cyperoideae</taxon>
        <taxon>Rhynchosporeae</taxon>
        <taxon>Rhynchospora</taxon>
    </lineage>
</organism>
<feature type="domain" description="Integrase catalytic" evidence="8">
    <location>
        <begin position="519"/>
        <end position="695"/>
    </location>
</feature>
<dbReference type="InterPro" id="IPR013103">
    <property type="entry name" value="RVT_2"/>
</dbReference>
<dbReference type="InterPro" id="IPR043502">
    <property type="entry name" value="DNA/RNA_pol_sf"/>
</dbReference>
<dbReference type="CDD" id="cd09272">
    <property type="entry name" value="RNase_HI_RT_Ty1"/>
    <property type="match status" value="1"/>
</dbReference>
<keyword evidence="5" id="KW-0862">Zinc</keyword>
<accession>A0AAV8BD65</accession>
<keyword evidence="4" id="KW-0378">Hydrolase</keyword>
<dbReference type="GO" id="GO:0006508">
    <property type="term" value="P:proteolysis"/>
    <property type="evidence" value="ECO:0007669"/>
    <property type="project" value="UniProtKB-KW"/>
</dbReference>
<dbReference type="InterPro" id="IPR012337">
    <property type="entry name" value="RNaseH-like_sf"/>
</dbReference>
<keyword evidence="10" id="KW-1185">Reference proteome</keyword>
<dbReference type="PANTHER" id="PTHR42648">
    <property type="entry name" value="TRANSPOSASE, PUTATIVE-RELATED"/>
    <property type="match status" value="1"/>
</dbReference>
<dbReference type="SMART" id="SM00343">
    <property type="entry name" value="ZnF_C2HC"/>
    <property type="match status" value="1"/>
</dbReference>
<dbReference type="GO" id="GO:0003676">
    <property type="term" value="F:nucleic acid binding"/>
    <property type="evidence" value="ECO:0007669"/>
    <property type="project" value="InterPro"/>
</dbReference>
<proteinExistence type="predicted"/>
<keyword evidence="1" id="KW-0645">Protease</keyword>
<evidence type="ECO:0000313" key="9">
    <source>
        <dbReference type="EMBL" id="KAJ4740894.1"/>
    </source>
</evidence>
<keyword evidence="5" id="KW-0863">Zinc-finger</keyword>
<evidence type="ECO:0000256" key="1">
    <source>
        <dbReference type="ARBA" id="ARBA00022670"/>
    </source>
</evidence>
<dbReference type="Pfam" id="PF14223">
    <property type="entry name" value="Retrotran_gag_2"/>
    <property type="match status" value="1"/>
</dbReference>
<dbReference type="EMBL" id="JAMFTS010001453">
    <property type="protein sequence ID" value="KAJ4740894.1"/>
    <property type="molecule type" value="Genomic_DNA"/>
</dbReference>
<dbReference type="PROSITE" id="PS50994">
    <property type="entry name" value="INTEGRASE"/>
    <property type="match status" value="1"/>
</dbReference>
<reference evidence="9" key="1">
    <citation type="submission" date="2022-08" db="EMBL/GenBank/DDBJ databases">
        <authorList>
            <person name="Marques A."/>
        </authorList>
    </citation>
    <scope>NUCLEOTIDE SEQUENCE</scope>
    <source>
        <strain evidence="9">RhyPub2mFocal</strain>
        <tissue evidence="9">Leaves</tissue>
    </source>
</reference>
<evidence type="ECO:0000259" key="8">
    <source>
        <dbReference type="PROSITE" id="PS50994"/>
    </source>
</evidence>
<dbReference type="PROSITE" id="PS50158">
    <property type="entry name" value="ZF_CCHC"/>
    <property type="match status" value="1"/>
</dbReference>
<dbReference type="Gene3D" id="4.10.60.10">
    <property type="entry name" value="Zinc finger, CCHC-type"/>
    <property type="match status" value="1"/>
</dbReference>
<evidence type="ECO:0000256" key="6">
    <source>
        <dbReference type="SAM" id="MobiDB-lite"/>
    </source>
</evidence>
<evidence type="ECO:0000259" key="7">
    <source>
        <dbReference type="PROSITE" id="PS50158"/>
    </source>
</evidence>
<dbReference type="InterPro" id="IPR057670">
    <property type="entry name" value="SH3_retrovirus"/>
</dbReference>
<evidence type="ECO:0000256" key="5">
    <source>
        <dbReference type="PROSITE-ProRule" id="PRU00047"/>
    </source>
</evidence>
<feature type="domain" description="CCHC-type" evidence="7">
    <location>
        <begin position="259"/>
        <end position="275"/>
    </location>
</feature>
<dbReference type="InterPro" id="IPR054722">
    <property type="entry name" value="PolX-like_BBD"/>
</dbReference>
<dbReference type="PANTHER" id="PTHR42648:SF25">
    <property type="entry name" value="RNA-DIRECTED DNA POLYMERASE"/>
    <property type="match status" value="1"/>
</dbReference>
<dbReference type="Pfam" id="PF00098">
    <property type="entry name" value="zf-CCHC"/>
    <property type="match status" value="1"/>
</dbReference>
<dbReference type="InterPro" id="IPR039537">
    <property type="entry name" value="Retrotran_Ty1/copia-like"/>
</dbReference>
<evidence type="ECO:0000256" key="4">
    <source>
        <dbReference type="ARBA" id="ARBA00022801"/>
    </source>
</evidence>
<evidence type="ECO:0000256" key="2">
    <source>
        <dbReference type="ARBA" id="ARBA00022723"/>
    </source>
</evidence>
<dbReference type="SUPFAM" id="SSF57756">
    <property type="entry name" value="Retrovirus zinc finger-like domains"/>
    <property type="match status" value="1"/>
</dbReference>
<dbReference type="Gene3D" id="3.30.420.10">
    <property type="entry name" value="Ribonuclease H-like superfamily/Ribonuclease H"/>
    <property type="match status" value="1"/>
</dbReference>
<dbReference type="InterPro" id="IPR036875">
    <property type="entry name" value="Znf_CCHC_sf"/>
</dbReference>
<dbReference type="InterPro" id="IPR025724">
    <property type="entry name" value="GAG-pre-integrase_dom"/>
</dbReference>
<dbReference type="PROSITE" id="PS00084">
    <property type="entry name" value="CU2_MONOOXYGENASE_1"/>
    <property type="match status" value="1"/>
</dbReference>
<evidence type="ECO:0000256" key="3">
    <source>
        <dbReference type="ARBA" id="ARBA00022750"/>
    </source>
</evidence>
<keyword evidence="2" id="KW-0479">Metal-binding</keyword>
<sequence length="1388" mass="157274">MVEGSETKDTVKTPKATARGVVPIQYPMLNDTNYGLWAVKMKIILRSLGVWGAIEGPEAVEEDKDHGALAAISQAVPDPVMMAIAEKDSAKEAWDAIKEMSVGEERVRKARAQALKRQFDGIVMEDTTTVHEFSQRLTSMAGEIRSLGGELKDSVIIERLFGAVPDKFLPIIGTIEQWGDLTSMSVTEAVGRLRVFEESLKGRRQHKEEEEHVLLTRAQWEALSKEKKGAESSGGGHNQGQVRGHEKKPQRKFDKSKIRCYNCSEYGHFASECRKPKKEKAYVAEKVEDEPVLLMLEACEQKNFKEENCIDECHLEKTAQYYKEENMQLFLGVNESEKQNLWYLDSGATNHMTGCKENFTELDTSVAGTVKFGDGSMVSIYGRGTVLLQGRMGEHKALTDVYYIPKLTSNIISLGQLEEQGCRIMLENGQLKVFDREEQLLIRVKRARNRLYILNLDVTQPICLKTHLNNEDWLWHARYGHLNFQALRTLSQKELVAGLPLVNHAEQVCSGCLVGKQRRSPFPQEAMFRAKEVLELVHGDLCGPIVPMTPAGNKFFLLMVDDYSRYMWIVLLKSKDMAFQAFKEIKIAAELEANAKLKAFRTDRGGEFRSNEFTSYCKQVGIKRYLTAPYSPQQNGVVERRNQTVVGMARSMMRSMNMPAKFWGEAVTTAVYILNRAITKSVVGMTPYEAWHKQKPSVHHMRTFGCIAHVKQLNNQGGKFAARSTPMVFIGYEIGSKAYRMYDPVTGKLQISRDAVFEEEKAWNWNTVHGSERLQGGEMFEIYEISDNCEQEDEAQQAFIPTQSVRHAENGTEELTARVPLDEPITATTQDPTEDDVSPRNNITRMRTLQDLYDVTEPIEIDYSELCLLGTEEPADFQEASKEESWRCAMQDELDSIHNNNTWSLVDRPTDQKVIGLKWIYKVKKDSDGKVIKHKARLVAKGYVQKQGIDFDEVFAPVARIETVRLLIALAAHNGWKLHHMDVKSAFLNGELEEEVYVSQPPGFEKKGSEHKVLKLHKALYGLRQAPRAWNSKLDKTLMAIGFKRSPVEYAVYKKHCKQSFVFVGVYVDDLIITGTCEGEISKFKEKMKEIFQMSDLGLLSYYLGIEVHQTTSNITLCQEAFARRILQSCGMEDCNMIQAPMEARLKLSKKSTAPLVDQSKYRSIVGSLRYLLHTRPDLAYSVGIVSRFMESPTTEHMNAVKHILRYIKGTSGLGCSYGKGSEEELKLIGYSDSDLAGDLDDRKSTTGVAFFLGNNLISWVSRKQKVVALSSCEAEYIAATTAACLGVWLQFLLTDLLQRKTGTVKLYIDNKSAISLCKNPVYHDRTKHIDTRFHYIRECVEEKKIEVEHIGTKDQLADILTKPLGRIKFIEMRKRIGLQTVKHTQQA</sequence>
<dbReference type="InterPro" id="IPR036397">
    <property type="entry name" value="RNaseH_sf"/>
</dbReference>
<dbReference type="Pfam" id="PF22936">
    <property type="entry name" value="Pol_BBD"/>
    <property type="match status" value="1"/>
</dbReference>
<dbReference type="GO" id="GO:0015074">
    <property type="term" value="P:DNA integration"/>
    <property type="evidence" value="ECO:0007669"/>
    <property type="project" value="InterPro"/>
</dbReference>
<gene>
    <name evidence="9" type="ORF">LUZ62_002792</name>
</gene>
<dbReference type="SUPFAM" id="SSF56672">
    <property type="entry name" value="DNA/RNA polymerases"/>
    <property type="match status" value="1"/>
</dbReference>
<protein>
    <submittedName>
        <fullName evidence="9">Transposon Ty1-H Gag-Pol polyprotein</fullName>
    </submittedName>
</protein>
<dbReference type="Pfam" id="PF25597">
    <property type="entry name" value="SH3_retrovirus"/>
    <property type="match status" value="1"/>
</dbReference>
<dbReference type="GO" id="GO:0004190">
    <property type="term" value="F:aspartic-type endopeptidase activity"/>
    <property type="evidence" value="ECO:0007669"/>
    <property type="project" value="UniProtKB-KW"/>
</dbReference>
<feature type="region of interest" description="Disordered" evidence="6">
    <location>
        <begin position="225"/>
        <end position="253"/>
    </location>
</feature>
<dbReference type="InterPro" id="IPR001878">
    <property type="entry name" value="Znf_CCHC"/>
</dbReference>